<gene>
    <name evidence="1" type="ORF">WCD74_01615</name>
</gene>
<keyword evidence="2" id="KW-1185">Reference proteome</keyword>
<evidence type="ECO:0000313" key="1">
    <source>
        <dbReference type="EMBL" id="MEJ2866443.1"/>
    </source>
</evidence>
<organism evidence="1 2">
    <name type="scientific">Actinomycetospora aurantiaca</name>
    <dbReference type="NCBI Taxonomy" id="3129233"/>
    <lineage>
        <taxon>Bacteria</taxon>
        <taxon>Bacillati</taxon>
        <taxon>Actinomycetota</taxon>
        <taxon>Actinomycetes</taxon>
        <taxon>Pseudonocardiales</taxon>
        <taxon>Pseudonocardiaceae</taxon>
        <taxon>Actinomycetospora</taxon>
    </lineage>
</organism>
<dbReference type="RefSeq" id="WP_337693065.1">
    <property type="nucleotide sequence ID" value="NZ_JBBEGN010000001.1"/>
</dbReference>
<evidence type="ECO:0008006" key="3">
    <source>
        <dbReference type="Google" id="ProtNLM"/>
    </source>
</evidence>
<sequence length="292" mass="32051">MTIRVEDVERGDILLVTQKSGDALAEMIIDYDRSPSCFSHSGIAGGDGTIISSYPDSLDGLRPVDVGGLHHDDFSHFWKLEQKIHRLVLPDDVDREAALKRLDDYPKSRSTRFGLASIVVVAGALHALNHEGRIGQEGTAEIVWAAITAAEAWASPDEFFCAEFSATIYDLTSVPFTVGDLRPPEELVRSAQDMARRVLIQLGLKGLLFGRSDEEQETLIDFVAAVEQYDPEFFDEGVKVLFEAVLDGLGVRRSRGLELPDSTPVPAALITPRMLEAWCGGVTEEIQQPAKT</sequence>
<protein>
    <recommendedName>
        <fullName evidence="3">DUF4261 domain-containing protein</fullName>
    </recommendedName>
</protein>
<dbReference type="Proteomes" id="UP001385809">
    <property type="component" value="Unassembled WGS sequence"/>
</dbReference>
<comment type="caution">
    <text evidence="1">The sequence shown here is derived from an EMBL/GenBank/DDBJ whole genome shotgun (WGS) entry which is preliminary data.</text>
</comment>
<reference evidence="1 2" key="1">
    <citation type="submission" date="2024-03" db="EMBL/GenBank/DDBJ databases">
        <title>Actinomycetospora sp. OC33-EN08, a novel actinomycete isolated from wild orchid (Aerides multiflora).</title>
        <authorList>
            <person name="Suriyachadkun C."/>
        </authorList>
    </citation>
    <scope>NUCLEOTIDE SEQUENCE [LARGE SCALE GENOMIC DNA]</scope>
    <source>
        <strain evidence="1 2">OC33-EN08</strain>
    </source>
</reference>
<name>A0ABU8MHL7_9PSEU</name>
<evidence type="ECO:0000313" key="2">
    <source>
        <dbReference type="Proteomes" id="UP001385809"/>
    </source>
</evidence>
<proteinExistence type="predicted"/>
<dbReference type="EMBL" id="JBBEGN010000001">
    <property type="protein sequence ID" value="MEJ2866443.1"/>
    <property type="molecule type" value="Genomic_DNA"/>
</dbReference>
<accession>A0ABU8MHL7</accession>